<organism evidence="2 3">
    <name type="scientific">Pelosinus fermentans B4</name>
    <dbReference type="NCBI Taxonomy" id="1149862"/>
    <lineage>
        <taxon>Bacteria</taxon>
        <taxon>Bacillati</taxon>
        <taxon>Bacillota</taxon>
        <taxon>Negativicutes</taxon>
        <taxon>Selenomonadales</taxon>
        <taxon>Sporomusaceae</taxon>
        <taxon>Pelosinus</taxon>
    </lineage>
</organism>
<dbReference type="Proteomes" id="UP000004324">
    <property type="component" value="Unassembled WGS sequence"/>
</dbReference>
<dbReference type="EMBL" id="AKVJ01000022">
    <property type="protein sequence ID" value="EIW18746.1"/>
    <property type="molecule type" value="Genomic_DNA"/>
</dbReference>
<evidence type="ECO:0000259" key="1">
    <source>
        <dbReference type="SMART" id="SM00748"/>
    </source>
</evidence>
<dbReference type="Gene3D" id="1.20.120.330">
    <property type="entry name" value="Nucleotidyltransferases domain 2"/>
    <property type="match status" value="1"/>
</dbReference>
<dbReference type="OrthoDB" id="9808176at2"/>
<dbReference type="InterPro" id="IPR007842">
    <property type="entry name" value="HEPN_dom"/>
</dbReference>
<proteinExistence type="predicted"/>
<reference evidence="2 3" key="1">
    <citation type="journal article" date="2012" name="J. Bacteriol.">
        <title>Draft Genome Sequences for Two Metal-Reducing Pelosinus fermentans Strains Isolated from a Cr(VI)-Contaminated Site and for Type Strain R7.</title>
        <authorList>
            <person name="Brown S.D."/>
            <person name="Podar M."/>
            <person name="Klingeman D.M."/>
            <person name="Johnson C.M."/>
            <person name="Yang Z.K."/>
            <person name="Utturkar S.M."/>
            <person name="Land M.L."/>
            <person name="Mosher J.J."/>
            <person name="Hurt R.A.Jr."/>
            <person name="Phelps T.J."/>
            <person name="Palumbo A.V."/>
            <person name="Arkin A.P."/>
            <person name="Hazen T.C."/>
            <person name="Elias D.A."/>
        </authorList>
    </citation>
    <scope>NUCLEOTIDE SEQUENCE [LARGE SCALE GENOMIC DNA]</scope>
    <source>
        <strain evidence="2 3">B4</strain>
    </source>
</reference>
<protein>
    <submittedName>
        <fullName evidence="2">HEPN domain protein</fullName>
    </submittedName>
</protein>
<accession>I9LEF4</accession>
<dbReference type="AlphaFoldDB" id="I9LEF4"/>
<dbReference type="RefSeq" id="WP_007933052.1">
    <property type="nucleotide sequence ID" value="NZ_AKVJ01000022.1"/>
</dbReference>
<dbReference type="SUPFAM" id="SSF81593">
    <property type="entry name" value="Nucleotidyltransferase substrate binding subunit/domain"/>
    <property type="match status" value="1"/>
</dbReference>
<gene>
    <name evidence="2" type="ORF">FB4_0271</name>
</gene>
<sequence>MNNETIAREWFRYAMQDLASANYLQGMQPIPVEIICYHCQQSVEKYLKGFISLKGGNIRKTHDLVDLNKGCSEYDSAFLVIEEDCLNLSDYGVHARYPFNLELNESDALLAITSAERVQTFLQEKLFSDQSISKK</sequence>
<evidence type="ECO:0000313" key="3">
    <source>
        <dbReference type="Proteomes" id="UP000004324"/>
    </source>
</evidence>
<dbReference type="PATRIC" id="fig|1149862.3.peg.1686"/>
<comment type="caution">
    <text evidence="2">The sequence shown here is derived from an EMBL/GenBank/DDBJ whole genome shotgun (WGS) entry which is preliminary data.</text>
</comment>
<feature type="domain" description="HEPN" evidence="1">
    <location>
        <begin position="11"/>
        <end position="118"/>
    </location>
</feature>
<name>I9LEF4_9FIRM</name>
<dbReference type="SMART" id="SM00748">
    <property type="entry name" value="HEPN"/>
    <property type="match status" value="1"/>
</dbReference>
<dbReference type="Pfam" id="PF05168">
    <property type="entry name" value="HEPN"/>
    <property type="match status" value="1"/>
</dbReference>
<evidence type="ECO:0000313" key="2">
    <source>
        <dbReference type="EMBL" id="EIW18746.1"/>
    </source>
</evidence>
<keyword evidence="3" id="KW-1185">Reference proteome</keyword>